<accession>A0A0R3U0Q9</accession>
<evidence type="ECO:0000313" key="2">
    <source>
        <dbReference type="Proteomes" id="UP000278807"/>
    </source>
</evidence>
<name>A0A0R3U0Q9_RODNA</name>
<reference evidence="3" key="1">
    <citation type="submission" date="2017-02" db="UniProtKB">
        <authorList>
            <consortium name="WormBaseParasite"/>
        </authorList>
    </citation>
    <scope>IDENTIFICATION</scope>
</reference>
<dbReference type="OrthoDB" id="6318588at2759"/>
<organism evidence="3">
    <name type="scientific">Rodentolepis nana</name>
    <name type="common">Dwarf tapeworm</name>
    <name type="synonym">Hymenolepis nana</name>
    <dbReference type="NCBI Taxonomy" id="102285"/>
    <lineage>
        <taxon>Eukaryota</taxon>
        <taxon>Metazoa</taxon>
        <taxon>Spiralia</taxon>
        <taxon>Lophotrochozoa</taxon>
        <taxon>Platyhelminthes</taxon>
        <taxon>Cestoda</taxon>
        <taxon>Eucestoda</taxon>
        <taxon>Cyclophyllidea</taxon>
        <taxon>Hymenolepididae</taxon>
        <taxon>Rodentolepis</taxon>
    </lineage>
</organism>
<dbReference type="EMBL" id="UZAE01015870">
    <property type="protein sequence ID" value="VDO16722.1"/>
    <property type="molecule type" value="Genomic_DNA"/>
</dbReference>
<dbReference type="WBParaSite" id="HNAJ_0001370801-mRNA-1">
    <property type="protein sequence ID" value="HNAJ_0001370801-mRNA-1"/>
    <property type="gene ID" value="HNAJ_0001370801"/>
</dbReference>
<keyword evidence="2" id="KW-1185">Reference proteome</keyword>
<reference evidence="1 2" key="2">
    <citation type="submission" date="2018-11" db="EMBL/GenBank/DDBJ databases">
        <authorList>
            <consortium name="Pathogen Informatics"/>
        </authorList>
    </citation>
    <scope>NUCLEOTIDE SEQUENCE [LARGE SCALE GENOMIC DNA]</scope>
</reference>
<dbReference type="Proteomes" id="UP000278807">
    <property type="component" value="Unassembled WGS sequence"/>
</dbReference>
<evidence type="ECO:0000313" key="3">
    <source>
        <dbReference type="WBParaSite" id="HNAJ_0001370801-mRNA-1"/>
    </source>
</evidence>
<gene>
    <name evidence="1" type="ORF">HNAJ_LOCUS13682</name>
</gene>
<sequence length="137" mass="16255">MRFLEGLCRTIENSSRGAHRYYLKDNARIQVLSFLLYNGPLLNILVEVNPTVEDICNRLRAYEKMKTYVPSRRSRGGRYKVRYDRRLKGHRHSERIVQAVLSLHHTTWTATSFSPQIYKRDFNEDTNAAYELLRKAY</sequence>
<proteinExistence type="predicted"/>
<dbReference type="AlphaFoldDB" id="A0A0R3U0Q9"/>
<evidence type="ECO:0000313" key="1">
    <source>
        <dbReference type="EMBL" id="VDO16722.1"/>
    </source>
</evidence>
<protein>
    <submittedName>
        <fullName evidence="3">DDE_Tnp_Tn3 domain-containing protein</fullName>
    </submittedName>
</protein>